<gene>
    <name evidence="3" type="ORF">KHA94_21995</name>
</gene>
<dbReference type="RefSeq" id="WP_213104255.1">
    <property type="nucleotide sequence ID" value="NZ_JAGYPM010000006.1"/>
</dbReference>
<evidence type="ECO:0000313" key="4">
    <source>
        <dbReference type="Proteomes" id="UP000681027"/>
    </source>
</evidence>
<dbReference type="PANTHER" id="PTHR43808">
    <property type="entry name" value="ACETYLORNITHINE DEACETYLASE"/>
    <property type="match status" value="1"/>
</dbReference>
<dbReference type="EMBL" id="JAGYPM010000006">
    <property type="protein sequence ID" value="MBS4192807.1"/>
    <property type="molecule type" value="Genomic_DNA"/>
</dbReference>
<dbReference type="PIRSF" id="PIRSF010386">
    <property type="entry name" value="RocB"/>
    <property type="match status" value="1"/>
</dbReference>
<dbReference type="InterPro" id="IPR012166">
    <property type="entry name" value="Uncharacterised_RocB"/>
</dbReference>
<accession>A0ABS5NY79</accession>
<dbReference type="PANTHER" id="PTHR43808:SF27">
    <property type="entry name" value="PROTEIN ROCB"/>
    <property type="match status" value="1"/>
</dbReference>
<keyword evidence="4" id="KW-1185">Reference proteome</keyword>
<dbReference type="InterPro" id="IPR002933">
    <property type="entry name" value="Peptidase_M20"/>
</dbReference>
<dbReference type="Pfam" id="PF01546">
    <property type="entry name" value="Peptidase_M20"/>
    <property type="match status" value="1"/>
</dbReference>
<dbReference type="InterPro" id="IPR001261">
    <property type="entry name" value="ArgE/DapE_CS"/>
</dbReference>
<reference evidence="3 4" key="1">
    <citation type="submission" date="2021-05" db="EMBL/GenBank/DDBJ databases">
        <title>Novel Bacillus species.</title>
        <authorList>
            <person name="Liu G."/>
        </authorList>
    </citation>
    <scope>NUCLEOTIDE SEQUENCE [LARGE SCALE GENOMIC DNA]</scope>
    <source>
        <strain evidence="3 4">FJAT-49705</strain>
    </source>
</reference>
<dbReference type="Proteomes" id="UP000681027">
    <property type="component" value="Unassembled WGS sequence"/>
</dbReference>
<organism evidence="3 4">
    <name type="scientific">Cytobacillus citreus</name>
    <dbReference type="NCBI Taxonomy" id="2833586"/>
    <lineage>
        <taxon>Bacteria</taxon>
        <taxon>Bacillati</taxon>
        <taxon>Bacillota</taxon>
        <taxon>Bacilli</taxon>
        <taxon>Bacillales</taxon>
        <taxon>Bacillaceae</taxon>
        <taxon>Cytobacillus</taxon>
    </lineage>
</organism>
<evidence type="ECO:0000313" key="3">
    <source>
        <dbReference type="EMBL" id="MBS4192807.1"/>
    </source>
</evidence>
<proteinExistence type="predicted"/>
<evidence type="ECO:0000256" key="1">
    <source>
        <dbReference type="ARBA" id="ARBA00022801"/>
    </source>
</evidence>
<dbReference type="PROSITE" id="PS00759">
    <property type="entry name" value="ARGE_DAPE_CPG2_2"/>
    <property type="match status" value="1"/>
</dbReference>
<keyword evidence="2" id="KW-0862">Zinc</keyword>
<dbReference type="SUPFAM" id="SSF53187">
    <property type="entry name" value="Zn-dependent exopeptidases"/>
    <property type="match status" value="1"/>
</dbReference>
<protein>
    <submittedName>
        <fullName evidence="3">M20/M25/M40 family metallo-hydrolase</fullName>
    </submittedName>
</protein>
<evidence type="ECO:0000256" key="2">
    <source>
        <dbReference type="ARBA" id="ARBA00022833"/>
    </source>
</evidence>
<dbReference type="Gene3D" id="3.40.630.10">
    <property type="entry name" value="Zn peptidases"/>
    <property type="match status" value="1"/>
</dbReference>
<keyword evidence="1" id="KW-0378">Hydrolase</keyword>
<sequence length="554" mass="63915">MHQQLSQLPIEHQIEKLTISLVNINSINGTAGEGKIIEFVYDTMQTFPYYQKNPSLLWTTDVKNDPIGRKNLFACVKSPKETTKTIIYHSHLDTVDIEDYGNSKEYALSPQHLEEFFKTYNGNKDVQKDALSGDWMFGRGAVDMKSGAAVHIANILYFSNHLEELDGNLLLILNGGEESEHDGIIDALDELSRLKIEENLDFLMAINTDFTTPLYRNDPHRYIYTGVAGKLLPSFHIYGREVHVGDTLSGIDPNYIAAKITERIHNNFELTKQIEGETILPPTCLHQRDTKETYTVQTASASHIYFNYFLYEETPNQVINKLKTVTQQVCLEAEQYLQQQYEKYVEFSKVPKSDLSWHLEVVTYHEFIAYLNQKGINTELIIKEVLEKNVGQESRHQAFAIVNALQKADPEYRPRVILFFAPPFLPHNYFKENVERDQLLKQTITKVVDEVASETGEQFEVKRFFPYLADGSFLSIHATEKELYELLGNFPEWETLYPVPFERIRALNIPSVTMGVYGKDGHKWTERVFKPYSFGILPSLIRKTTNELFKVHHH</sequence>
<comment type="caution">
    <text evidence="3">The sequence shown here is derived from an EMBL/GenBank/DDBJ whole genome shotgun (WGS) entry which is preliminary data.</text>
</comment>
<name>A0ABS5NY79_9BACI</name>
<dbReference type="InterPro" id="IPR050072">
    <property type="entry name" value="Peptidase_M20A"/>
</dbReference>